<feature type="compositionally biased region" description="Basic and acidic residues" evidence="1">
    <location>
        <begin position="109"/>
        <end position="127"/>
    </location>
</feature>
<keyword evidence="3" id="KW-1185">Reference proteome</keyword>
<evidence type="ECO:0000313" key="2">
    <source>
        <dbReference type="EMBL" id="KAH0854525.1"/>
    </source>
</evidence>
<evidence type="ECO:0000313" key="3">
    <source>
        <dbReference type="Proteomes" id="UP000824890"/>
    </source>
</evidence>
<dbReference type="EMBL" id="JAGKQM010000384">
    <property type="protein sequence ID" value="KAH0854525.1"/>
    <property type="molecule type" value="Genomic_DNA"/>
</dbReference>
<name>A0ABQ7XEY4_BRANA</name>
<organism evidence="2 3">
    <name type="scientific">Brassica napus</name>
    <name type="common">Rape</name>
    <dbReference type="NCBI Taxonomy" id="3708"/>
    <lineage>
        <taxon>Eukaryota</taxon>
        <taxon>Viridiplantae</taxon>
        <taxon>Streptophyta</taxon>
        <taxon>Embryophyta</taxon>
        <taxon>Tracheophyta</taxon>
        <taxon>Spermatophyta</taxon>
        <taxon>Magnoliopsida</taxon>
        <taxon>eudicotyledons</taxon>
        <taxon>Gunneridae</taxon>
        <taxon>Pentapetalae</taxon>
        <taxon>rosids</taxon>
        <taxon>malvids</taxon>
        <taxon>Brassicales</taxon>
        <taxon>Brassicaceae</taxon>
        <taxon>Brassiceae</taxon>
        <taxon>Brassica</taxon>
    </lineage>
</organism>
<accession>A0ABQ7XEY4</accession>
<comment type="caution">
    <text evidence="2">The sequence shown here is derived from an EMBL/GenBank/DDBJ whole genome shotgun (WGS) entry which is preliminary data.</text>
</comment>
<protein>
    <submittedName>
        <fullName evidence="2">Uncharacterized protein</fullName>
    </submittedName>
</protein>
<feature type="region of interest" description="Disordered" evidence="1">
    <location>
        <begin position="99"/>
        <end position="136"/>
    </location>
</feature>
<proteinExistence type="predicted"/>
<dbReference type="Proteomes" id="UP000824890">
    <property type="component" value="Unassembled WGS sequence"/>
</dbReference>
<gene>
    <name evidence="2" type="ORF">HID58_063682</name>
</gene>
<evidence type="ECO:0000256" key="1">
    <source>
        <dbReference type="SAM" id="MobiDB-lite"/>
    </source>
</evidence>
<reference evidence="2 3" key="1">
    <citation type="submission" date="2021-05" db="EMBL/GenBank/DDBJ databases">
        <title>Genome Assembly of Synthetic Allotetraploid Brassica napus Reveals Homoeologous Exchanges between Subgenomes.</title>
        <authorList>
            <person name="Davis J.T."/>
        </authorList>
    </citation>
    <scope>NUCLEOTIDE SEQUENCE [LARGE SCALE GENOMIC DNA]</scope>
    <source>
        <strain evidence="3">cv. Da-Ae</strain>
        <tissue evidence="2">Seedling</tissue>
    </source>
</reference>
<sequence>MHQGSIGHLERRMHTVEGTIAVLKNHWTRAEEDIRRFIVAELLILSQPSLHQKAIELRVLFCPAIAQAEQGSSNIGKVLTKCIVENDGVDDVLVEAAVAVTSGEENDGKDDVPEDKGSESVMEGDKDGGEEEDDNE</sequence>